<dbReference type="SUPFAM" id="SSF54106">
    <property type="entry name" value="LysM domain"/>
    <property type="match status" value="2"/>
</dbReference>
<dbReference type="InterPro" id="IPR018392">
    <property type="entry name" value="LysM"/>
</dbReference>
<evidence type="ECO:0000313" key="5">
    <source>
        <dbReference type="Proteomes" id="UP001236569"/>
    </source>
</evidence>
<reference evidence="4 5" key="1">
    <citation type="submission" date="2023-05" db="EMBL/GenBank/DDBJ databases">
        <title>Novel species of genus Flectobacillus isolated from stream in China.</title>
        <authorList>
            <person name="Lu H."/>
        </authorList>
    </citation>
    <scope>NUCLEOTIDE SEQUENCE [LARGE SCALE GENOMIC DNA]</scope>
    <source>
        <strain evidence="4 5">DC10W</strain>
    </source>
</reference>
<keyword evidence="2" id="KW-0732">Signal</keyword>
<dbReference type="Gene3D" id="1.10.530.10">
    <property type="match status" value="1"/>
</dbReference>
<dbReference type="Proteomes" id="UP001236569">
    <property type="component" value="Unassembled WGS sequence"/>
</dbReference>
<dbReference type="Pfam" id="PF01476">
    <property type="entry name" value="LysM"/>
    <property type="match status" value="2"/>
</dbReference>
<comment type="caution">
    <text evidence="4">The sequence shown here is derived from an EMBL/GenBank/DDBJ whole genome shotgun (WGS) entry which is preliminary data.</text>
</comment>
<accession>A0ABT6YQG0</accession>
<feature type="domain" description="LysM" evidence="3">
    <location>
        <begin position="464"/>
        <end position="508"/>
    </location>
</feature>
<proteinExistence type="inferred from homology"/>
<evidence type="ECO:0000313" key="4">
    <source>
        <dbReference type="EMBL" id="MDI9865692.1"/>
    </source>
</evidence>
<dbReference type="SMART" id="SM00257">
    <property type="entry name" value="LysM"/>
    <property type="match status" value="2"/>
</dbReference>
<dbReference type="InterPro" id="IPR000189">
    <property type="entry name" value="Transglyc_AS"/>
</dbReference>
<dbReference type="PROSITE" id="PS00922">
    <property type="entry name" value="TRANSGLYCOSYLASE"/>
    <property type="match status" value="1"/>
</dbReference>
<protein>
    <submittedName>
        <fullName evidence="4">LysM peptidoglycan-binding domain-containing protein</fullName>
    </submittedName>
</protein>
<dbReference type="CDD" id="cd16894">
    <property type="entry name" value="MltD-like"/>
    <property type="match status" value="1"/>
</dbReference>
<dbReference type="InterPro" id="IPR023346">
    <property type="entry name" value="Lysozyme-like_dom_sf"/>
</dbReference>
<dbReference type="CDD" id="cd00118">
    <property type="entry name" value="LysM"/>
    <property type="match status" value="2"/>
</dbReference>
<dbReference type="Gene3D" id="3.10.350.10">
    <property type="entry name" value="LysM domain"/>
    <property type="match status" value="2"/>
</dbReference>
<dbReference type="PANTHER" id="PTHR37423:SF2">
    <property type="entry name" value="MEMBRANE-BOUND LYTIC MUREIN TRANSGLYCOSYLASE C"/>
    <property type="match status" value="1"/>
</dbReference>
<feature type="signal peptide" evidence="2">
    <location>
        <begin position="1"/>
        <end position="23"/>
    </location>
</feature>
<dbReference type="InterPro" id="IPR036779">
    <property type="entry name" value="LysM_dom_sf"/>
</dbReference>
<comment type="similarity">
    <text evidence="1">Belongs to the transglycosylase Slt family.</text>
</comment>
<feature type="domain" description="LysM" evidence="3">
    <location>
        <begin position="392"/>
        <end position="435"/>
    </location>
</feature>
<evidence type="ECO:0000256" key="2">
    <source>
        <dbReference type="SAM" id="SignalP"/>
    </source>
</evidence>
<dbReference type="PROSITE" id="PS51782">
    <property type="entry name" value="LYSM"/>
    <property type="match status" value="2"/>
</dbReference>
<gene>
    <name evidence="4" type="ORF">QM480_15215</name>
</gene>
<organism evidence="4 5">
    <name type="scientific">Flectobacillus longus</name>
    <dbReference type="NCBI Taxonomy" id="2984207"/>
    <lineage>
        <taxon>Bacteria</taxon>
        <taxon>Pseudomonadati</taxon>
        <taxon>Bacteroidota</taxon>
        <taxon>Cytophagia</taxon>
        <taxon>Cytophagales</taxon>
        <taxon>Flectobacillaceae</taxon>
        <taxon>Flectobacillus</taxon>
    </lineage>
</organism>
<dbReference type="InterPro" id="IPR008258">
    <property type="entry name" value="Transglycosylase_SLT_dom_1"/>
</dbReference>
<dbReference type="SUPFAM" id="SSF53955">
    <property type="entry name" value="Lysozyme-like"/>
    <property type="match status" value="1"/>
</dbReference>
<dbReference type="EMBL" id="JASHID010000011">
    <property type="protein sequence ID" value="MDI9865692.1"/>
    <property type="molecule type" value="Genomic_DNA"/>
</dbReference>
<keyword evidence="5" id="KW-1185">Reference proteome</keyword>
<sequence>MTLTTFRSILAGSLLLVGISSQAQVSAASSTTETQGTVDTLSVQPVYPQAATPPVVVEPTWLIDPNIVKPRLEALQKEIPLTYNSTTHQFVEYFAFRKPSFTKTMLERKDMYFPLYEKYLKKYGLPDELKYLSLIESGLNPRAMSRVGAGGLWQFMPKTARLDFGLKIDDYVDERFDPEKATEAACRYMRQLYNIFGDWHLVLAAYNTGPGNVRRAIRRCNGGQTFWDIYNCLPKETRGYVPQYIGILYMMNHADSHDIVPENYELAIEHDTIQINSYLDLDKLAIMANINLESIQKLNPHILTHILPINTRNFSLKLPKNELAYFRSNRLMIMDSASKMPTNMLATVGVELVGQPQTREDSVPVVAVNSKPSEQVVEDDVEEVIKHKPKKITYKVHKGDNLFAIADKFNVEVYDLKVWNKLRKSGIQTGQTLVIFKESAVTSSEKYARSNVREKEDIRKGKVKFHTVEQGDTLWNISQRYGGISVEKLKKMNGIKGNVVKAGMKLRVS</sequence>
<evidence type="ECO:0000259" key="3">
    <source>
        <dbReference type="PROSITE" id="PS51782"/>
    </source>
</evidence>
<feature type="chain" id="PRO_5047058653" evidence="2">
    <location>
        <begin position="24"/>
        <end position="509"/>
    </location>
</feature>
<dbReference type="RefSeq" id="WP_283370659.1">
    <property type="nucleotide sequence ID" value="NZ_JASHID010000011.1"/>
</dbReference>
<evidence type="ECO:0000256" key="1">
    <source>
        <dbReference type="ARBA" id="ARBA00007734"/>
    </source>
</evidence>
<dbReference type="Pfam" id="PF01464">
    <property type="entry name" value="SLT"/>
    <property type="match status" value="1"/>
</dbReference>
<name>A0ABT6YQG0_9BACT</name>
<dbReference type="PANTHER" id="PTHR37423">
    <property type="entry name" value="SOLUBLE LYTIC MUREIN TRANSGLYCOSYLASE-RELATED"/>
    <property type="match status" value="1"/>
</dbReference>